<organism evidence="2 3">
    <name type="scientific">Ceratitis capitata</name>
    <name type="common">Mediterranean fruit fly</name>
    <name type="synonym">Tephritis capitata</name>
    <dbReference type="NCBI Taxonomy" id="7213"/>
    <lineage>
        <taxon>Eukaryota</taxon>
        <taxon>Metazoa</taxon>
        <taxon>Ecdysozoa</taxon>
        <taxon>Arthropoda</taxon>
        <taxon>Hexapoda</taxon>
        <taxon>Insecta</taxon>
        <taxon>Pterygota</taxon>
        <taxon>Neoptera</taxon>
        <taxon>Endopterygota</taxon>
        <taxon>Diptera</taxon>
        <taxon>Brachycera</taxon>
        <taxon>Muscomorpha</taxon>
        <taxon>Tephritoidea</taxon>
        <taxon>Tephritidae</taxon>
        <taxon>Ceratitis</taxon>
        <taxon>Ceratitis</taxon>
    </lineage>
</organism>
<sequence length="233" mass="24999">MPSATNAADAGEVASSSEASGDPEAPPPPKGKSFFLFGGFFQKIRQRWSGQQQPSGPVYAGPDFPFLAPFAYRPIAYGVPAIYLPNSPYVPSSGQPQQQHQQNQENKIIILHTGQVGQLSSYSHTLPYHSYPPSIAPAQPHVPTTLPNVGQQYAPYAFNGYGPVIYSNSPVPAYSPNYMPVPGSVAHNRPDTVATATAGVSSGKNLATRLIQAFLCDRHVNETDVCTVDFPIK</sequence>
<dbReference type="EMBL" id="CAJHJT010000001">
    <property type="protein sequence ID" value="CAD6995947.1"/>
    <property type="molecule type" value="Genomic_DNA"/>
</dbReference>
<feature type="compositionally biased region" description="Low complexity" evidence="1">
    <location>
        <begin position="7"/>
        <end position="22"/>
    </location>
</feature>
<evidence type="ECO:0000256" key="1">
    <source>
        <dbReference type="SAM" id="MobiDB-lite"/>
    </source>
</evidence>
<dbReference type="AlphaFoldDB" id="A0A811UDE5"/>
<reference evidence="2" key="1">
    <citation type="submission" date="2020-11" db="EMBL/GenBank/DDBJ databases">
        <authorList>
            <person name="Whitehead M."/>
        </authorList>
    </citation>
    <scope>NUCLEOTIDE SEQUENCE</scope>
    <source>
        <strain evidence="2">EGII</strain>
    </source>
</reference>
<evidence type="ECO:0000313" key="2">
    <source>
        <dbReference type="EMBL" id="CAD6995947.1"/>
    </source>
</evidence>
<accession>A0A811UDE5</accession>
<proteinExistence type="predicted"/>
<protein>
    <submittedName>
        <fullName evidence="2">(Mediterranean fruit fly) hypothetical protein</fullName>
    </submittedName>
</protein>
<evidence type="ECO:0000313" key="3">
    <source>
        <dbReference type="Proteomes" id="UP000606786"/>
    </source>
</evidence>
<comment type="caution">
    <text evidence="2">The sequence shown here is derived from an EMBL/GenBank/DDBJ whole genome shotgun (WGS) entry which is preliminary data.</text>
</comment>
<dbReference type="OrthoDB" id="10560709at2759"/>
<gene>
    <name evidence="2" type="ORF">CCAP1982_LOCUS4658</name>
</gene>
<name>A0A811UDE5_CERCA</name>
<keyword evidence="3" id="KW-1185">Reference proteome</keyword>
<dbReference type="Proteomes" id="UP000606786">
    <property type="component" value="Unassembled WGS sequence"/>
</dbReference>
<feature type="region of interest" description="Disordered" evidence="1">
    <location>
        <begin position="1"/>
        <end position="31"/>
    </location>
</feature>